<reference evidence="2 3" key="1">
    <citation type="submission" date="2018-11" db="EMBL/GenBank/DDBJ databases">
        <title>Genomes From Bacteria Associated with the Canine Oral Cavity: a Test Case for Automated Genome-Based Taxonomic Assignment.</title>
        <authorList>
            <person name="Coil D.A."/>
            <person name="Jospin G."/>
            <person name="Darling A.E."/>
            <person name="Wallis C."/>
            <person name="Davis I.J."/>
            <person name="Harris S."/>
            <person name="Eisen J.A."/>
            <person name="Holcombe L.J."/>
            <person name="O'Flynn C."/>
        </authorList>
    </citation>
    <scope>NUCLEOTIDE SEQUENCE [LARGE SCALE GENOMIC DNA]</scope>
    <source>
        <strain evidence="2 3">OH887_COT-365</strain>
    </source>
</reference>
<proteinExistence type="inferred from homology"/>
<dbReference type="EMBL" id="RQZG01000012">
    <property type="protein sequence ID" value="RRD04333.1"/>
    <property type="molecule type" value="Genomic_DNA"/>
</dbReference>
<sequence>MSTGEIKVNYSSMEALRGGLRQQSAEIQTQLDDLEATANQLWGNWDGDAKEAFAQAKARWSASMAQMHEILGDTEAKVGASAMQYADTDRANAQRML</sequence>
<evidence type="ECO:0000313" key="2">
    <source>
        <dbReference type="EMBL" id="RRD04333.1"/>
    </source>
</evidence>
<protein>
    <recommendedName>
        <fullName evidence="1">ESAT-6-like protein</fullName>
    </recommendedName>
</protein>
<dbReference type="Proteomes" id="UP000280819">
    <property type="component" value="Unassembled WGS sequence"/>
</dbReference>
<dbReference type="OrthoDB" id="4278078at2"/>
<dbReference type="AlphaFoldDB" id="A0A3P1T7D5"/>
<dbReference type="InterPro" id="IPR010310">
    <property type="entry name" value="T7SS_ESAT-6-like"/>
</dbReference>
<organism evidence="2 3">
    <name type="scientific">Arachnia propionica</name>
    <dbReference type="NCBI Taxonomy" id="1750"/>
    <lineage>
        <taxon>Bacteria</taxon>
        <taxon>Bacillati</taxon>
        <taxon>Actinomycetota</taxon>
        <taxon>Actinomycetes</taxon>
        <taxon>Propionibacteriales</taxon>
        <taxon>Propionibacteriaceae</taxon>
        <taxon>Arachnia</taxon>
    </lineage>
</organism>
<dbReference type="RefSeq" id="WP_124845188.1">
    <property type="nucleotide sequence ID" value="NZ_RQZG01000012.1"/>
</dbReference>
<dbReference type="NCBIfam" id="TIGR03930">
    <property type="entry name" value="WXG100_ESAT6"/>
    <property type="match status" value="1"/>
</dbReference>
<evidence type="ECO:0000313" key="3">
    <source>
        <dbReference type="Proteomes" id="UP000280819"/>
    </source>
</evidence>
<dbReference type="Pfam" id="PF06013">
    <property type="entry name" value="WXG100"/>
    <property type="match status" value="1"/>
</dbReference>
<dbReference type="SUPFAM" id="SSF140453">
    <property type="entry name" value="EsxAB dimer-like"/>
    <property type="match status" value="1"/>
</dbReference>
<dbReference type="Gene3D" id="1.10.287.1060">
    <property type="entry name" value="ESAT-6-like"/>
    <property type="match status" value="1"/>
</dbReference>
<name>A0A3P1T7D5_9ACTN</name>
<comment type="similarity">
    <text evidence="1">Belongs to the WXG100 family.</text>
</comment>
<comment type="caution">
    <text evidence="2">The sequence shown here is derived from an EMBL/GenBank/DDBJ whole genome shotgun (WGS) entry which is preliminary data.</text>
</comment>
<gene>
    <name evidence="2" type="ORF">EII34_10915</name>
</gene>
<dbReference type="InterPro" id="IPR036689">
    <property type="entry name" value="ESAT-6-like_sf"/>
</dbReference>
<accession>A0A3P1T7D5</accession>
<evidence type="ECO:0000256" key="1">
    <source>
        <dbReference type="RuleBase" id="RU362001"/>
    </source>
</evidence>